<dbReference type="GO" id="GO:0030117">
    <property type="term" value="C:membrane coat"/>
    <property type="evidence" value="ECO:0007669"/>
    <property type="project" value="InterPro"/>
</dbReference>
<evidence type="ECO:0000256" key="2">
    <source>
        <dbReference type="ARBA" id="ARBA00006613"/>
    </source>
</evidence>
<evidence type="ECO:0000256" key="1">
    <source>
        <dbReference type="ARBA" id="ARBA00004308"/>
    </source>
</evidence>
<dbReference type="GO" id="GO:0012505">
    <property type="term" value="C:endomembrane system"/>
    <property type="evidence" value="ECO:0007669"/>
    <property type="project" value="UniProtKB-SubCell"/>
</dbReference>
<dbReference type="GO" id="GO:0006886">
    <property type="term" value="P:intracellular protein transport"/>
    <property type="evidence" value="ECO:0007669"/>
    <property type="project" value="InterPro"/>
</dbReference>
<comment type="similarity">
    <text evidence="2">Belongs to the adaptor complexes large subunit family.</text>
</comment>
<evidence type="ECO:0000313" key="8">
    <source>
        <dbReference type="EMBL" id="JAE00834.1"/>
    </source>
</evidence>
<feature type="domain" description="Clathrin/coatomer adaptor adaptin-like N-terminal" evidence="7">
    <location>
        <begin position="7"/>
        <end position="110"/>
    </location>
</feature>
<keyword evidence="6" id="KW-0732">Signal</keyword>
<dbReference type="Gene3D" id="1.25.10.10">
    <property type="entry name" value="Leucine-rich Repeat Variant"/>
    <property type="match status" value="1"/>
</dbReference>
<evidence type="ECO:0000256" key="5">
    <source>
        <dbReference type="ARBA" id="ARBA00023136"/>
    </source>
</evidence>
<dbReference type="InterPro" id="IPR002553">
    <property type="entry name" value="Clathrin/coatomer_adapt-like_N"/>
</dbReference>
<proteinExistence type="inferred from homology"/>
<reference evidence="8" key="2">
    <citation type="journal article" date="2015" name="Data Brief">
        <title>Shoot transcriptome of the giant reed, Arundo donax.</title>
        <authorList>
            <person name="Barrero R.A."/>
            <person name="Guerrero F.D."/>
            <person name="Moolhuijzen P."/>
            <person name="Goolsby J.A."/>
            <person name="Tidwell J."/>
            <person name="Bellgard S.E."/>
            <person name="Bellgard M.I."/>
        </authorList>
    </citation>
    <scope>NUCLEOTIDE SEQUENCE</scope>
    <source>
        <tissue evidence="8">Shoot tissue taken approximately 20 cm above the soil surface</tissue>
    </source>
</reference>
<evidence type="ECO:0000256" key="6">
    <source>
        <dbReference type="SAM" id="SignalP"/>
    </source>
</evidence>
<evidence type="ECO:0000259" key="7">
    <source>
        <dbReference type="Pfam" id="PF01602"/>
    </source>
</evidence>
<dbReference type="InterPro" id="IPR016024">
    <property type="entry name" value="ARM-type_fold"/>
</dbReference>
<evidence type="ECO:0000256" key="3">
    <source>
        <dbReference type="ARBA" id="ARBA00022448"/>
    </source>
</evidence>
<dbReference type="InterPro" id="IPR026739">
    <property type="entry name" value="AP_beta"/>
</dbReference>
<sequence>MAGIRLHVVAPLVLAAVKKCARDPSACVRKCAAYALCKLCDLLPDESTALKEIVDVLFADNSPGVVGASAVAFKSVCPSGLTLISKHFRRLCETVPEIEEWTQIILIEILL</sequence>
<protein>
    <recommendedName>
        <fullName evidence="7">Clathrin/coatomer adaptor adaptin-like N-terminal domain-containing protein</fullName>
    </recommendedName>
</protein>
<feature type="chain" id="PRO_5011977529" description="Clathrin/coatomer adaptor adaptin-like N-terminal domain-containing protein" evidence="6">
    <location>
        <begin position="16"/>
        <end position="111"/>
    </location>
</feature>
<keyword evidence="3" id="KW-0813">Transport</keyword>
<name>A0A0A9EPA0_ARUDO</name>
<dbReference type="GO" id="GO:0016192">
    <property type="term" value="P:vesicle-mediated transport"/>
    <property type="evidence" value="ECO:0007669"/>
    <property type="project" value="InterPro"/>
</dbReference>
<dbReference type="InterPro" id="IPR011989">
    <property type="entry name" value="ARM-like"/>
</dbReference>
<feature type="signal peptide" evidence="6">
    <location>
        <begin position="1"/>
        <end position="15"/>
    </location>
</feature>
<dbReference type="SUPFAM" id="SSF48371">
    <property type="entry name" value="ARM repeat"/>
    <property type="match status" value="1"/>
</dbReference>
<organism evidence="8">
    <name type="scientific">Arundo donax</name>
    <name type="common">Giant reed</name>
    <name type="synonym">Donax arundinaceus</name>
    <dbReference type="NCBI Taxonomy" id="35708"/>
    <lineage>
        <taxon>Eukaryota</taxon>
        <taxon>Viridiplantae</taxon>
        <taxon>Streptophyta</taxon>
        <taxon>Embryophyta</taxon>
        <taxon>Tracheophyta</taxon>
        <taxon>Spermatophyta</taxon>
        <taxon>Magnoliopsida</taxon>
        <taxon>Liliopsida</taxon>
        <taxon>Poales</taxon>
        <taxon>Poaceae</taxon>
        <taxon>PACMAD clade</taxon>
        <taxon>Arundinoideae</taxon>
        <taxon>Arundineae</taxon>
        <taxon>Arundo</taxon>
    </lineage>
</organism>
<keyword evidence="5" id="KW-0472">Membrane</keyword>
<evidence type="ECO:0000256" key="4">
    <source>
        <dbReference type="ARBA" id="ARBA00022927"/>
    </source>
</evidence>
<comment type="subcellular location">
    <subcellularLocation>
        <location evidence="1">Endomembrane system</location>
    </subcellularLocation>
</comment>
<reference evidence="8" key="1">
    <citation type="submission" date="2014-09" db="EMBL/GenBank/DDBJ databases">
        <authorList>
            <person name="Magalhaes I.L.F."/>
            <person name="Oliveira U."/>
            <person name="Santos F.R."/>
            <person name="Vidigal T.H.D.A."/>
            <person name="Brescovit A.D."/>
            <person name="Santos A.J."/>
        </authorList>
    </citation>
    <scope>NUCLEOTIDE SEQUENCE</scope>
    <source>
        <tissue evidence="8">Shoot tissue taken approximately 20 cm above the soil surface</tissue>
    </source>
</reference>
<dbReference type="Pfam" id="PF01602">
    <property type="entry name" value="Adaptin_N"/>
    <property type="match status" value="1"/>
</dbReference>
<accession>A0A0A9EPA0</accession>
<keyword evidence="4" id="KW-0653">Protein transport</keyword>
<dbReference type="AlphaFoldDB" id="A0A0A9EPA0"/>
<dbReference type="PANTHER" id="PTHR11134">
    <property type="entry name" value="ADAPTOR COMPLEX SUBUNIT BETA FAMILY MEMBER"/>
    <property type="match status" value="1"/>
</dbReference>
<dbReference type="EMBL" id="GBRH01197062">
    <property type="protein sequence ID" value="JAE00834.1"/>
    <property type="molecule type" value="Transcribed_RNA"/>
</dbReference>